<evidence type="ECO:0000256" key="1">
    <source>
        <dbReference type="SAM" id="Phobius"/>
    </source>
</evidence>
<organism evidence="2 3">
    <name type="scientific">Clostridium muellerianum</name>
    <dbReference type="NCBI Taxonomy" id="2716538"/>
    <lineage>
        <taxon>Bacteria</taxon>
        <taxon>Bacillati</taxon>
        <taxon>Bacillota</taxon>
        <taxon>Clostridia</taxon>
        <taxon>Eubacteriales</taxon>
        <taxon>Clostridiaceae</taxon>
        <taxon>Clostridium</taxon>
    </lineage>
</organism>
<comment type="caution">
    <text evidence="2">The sequence shown here is derived from an EMBL/GenBank/DDBJ whole genome shotgun (WGS) entry which is preliminary data.</text>
</comment>
<accession>A0A7Y0EHR1</accession>
<sequence>MYKSKQSKIGIISFFLAFIPIIYAVIQAILDFSTPIVSGFNKGAAISYFIMNLIFAISLVSLVLGIVALTRKGYKKGLPISAVIISGLILLIPLISSIKSITKVLNI</sequence>
<feature type="transmembrane region" description="Helical" evidence="1">
    <location>
        <begin position="12"/>
        <end position="30"/>
    </location>
</feature>
<keyword evidence="1" id="KW-0472">Membrane</keyword>
<feature type="transmembrane region" description="Helical" evidence="1">
    <location>
        <begin position="45"/>
        <end position="70"/>
    </location>
</feature>
<evidence type="ECO:0000313" key="3">
    <source>
        <dbReference type="Proteomes" id="UP000537131"/>
    </source>
</evidence>
<dbReference type="AlphaFoldDB" id="A0A7Y0EHR1"/>
<keyword evidence="1" id="KW-1133">Transmembrane helix</keyword>
<reference evidence="2 3" key="1">
    <citation type="submission" date="2020-06" db="EMBL/GenBank/DDBJ databases">
        <title>Complete Genome Sequence of Clostridium muelleri sp. nov. P21T, an Acid-Alcohol Producing Acetogen Isolated from Old Hay.</title>
        <authorList>
            <person name="Duncan K.E."/>
            <person name="Tanner R.S."/>
        </authorList>
    </citation>
    <scope>NUCLEOTIDE SEQUENCE [LARGE SCALE GENOMIC DNA]</scope>
    <source>
        <strain evidence="2 3">P21</strain>
    </source>
</reference>
<protein>
    <submittedName>
        <fullName evidence="2">Uncharacterized protein</fullName>
    </submittedName>
</protein>
<proteinExistence type="predicted"/>
<name>A0A7Y0EHR1_9CLOT</name>
<feature type="transmembrane region" description="Helical" evidence="1">
    <location>
        <begin position="77"/>
        <end position="98"/>
    </location>
</feature>
<keyword evidence="3" id="KW-1185">Reference proteome</keyword>
<dbReference type="Proteomes" id="UP000537131">
    <property type="component" value="Unassembled WGS sequence"/>
</dbReference>
<dbReference type="RefSeq" id="WP_169298190.1">
    <property type="nucleotide sequence ID" value="NZ_JABBNI010000025.1"/>
</dbReference>
<keyword evidence="1" id="KW-0812">Transmembrane</keyword>
<dbReference type="EMBL" id="JABBNI010000025">
    <property type="protein sequence ID" value="NMM63592.1"/>
    <property type="molecule type" value="Genomic_DNA"/>
</dbReference>
<evidence type="ECO:0000313" key="2">
    <source>
        <dbReference type="EMBL" id="NMM63592.1"/>
    </source>
</evidence>
<gene>
    <name evidence="2" type="ORF">HBE96_13090</name>
</gene>